<gene>
    <name evidence="1" type="ORF">CJF39_15100</name>
</gene>
<organism evidence="1 2">
    <name type="scientific">Pseudomonas lundensis</name>
    <dbReference type="NCBI Taxonomy" id="86185"/>
    <lineage>
        <taxon>Bacteria</taxon>
        <taxon>Pseudomonadati</taxon>
        <taxon>Pseudomonadota</taxon>
        <taxon>Gammaproteobacteria</taxon>
        <taxon>Pseudomonadales</taxon>
        <taxon>Pseudomonadaceae</taxon>
        <taxon>Pseudomonas</taxon>
    </lineage>
</organism>
<protein>
    <recommendedName>
        <fullName evidence="3">Phage protein</fullName>
    </recommendedName>
</protein>
<proteinExistence type="predicted"/>
<accession>A0A266N818</accession>
<name>A0A266N818_9PSED</name>
<evidence type="ECO:0000313" key="1">
    <source>
        <dbReference type="EMBL" id="OZY58654.1"/>
    </source>
</evidence>
<dbReference type="AlphaFoldDB" id="A0A266N818"/>
<evidence type="ECO:0008006" key="3">
    <source>
        <dbReference type="Google" id="ProtNLM"/>
    </source>
</evidence>
<dbReference type="OrthoDB" id="7278537at2"/>
<sequence length="193" mass="21289">MATGVSICSNALLMLGSQTINDFADQLNLDRAKLCANLYPTIRDDMLRAHPWNCAIKRAVLAPDAVAPAFGYSHSFELPADFLRVLEVGSRNAQIDYLVEGRTLQANTTVLELRYVFRNEVENTWDAGLVKLLTLAMAAALAYPVTQSSALQQSFEQKLEMALKRARAVDGQEDPPQTLGDERLLRARFGGGF</sequence>
<evidence type="ECO:0000313" key="2">
    <source>
        <dbReference type="Proteomes" id="UP000215788"/>
    </source>
</evidence>
<dbReference type="EMBL" id="NQKI01000024">
    <property type="protein sequence ID" value="OZY58654.1"/>
    <property type="molecule type" value="Genomic_DNA"/>
</dbReference>
<dbReference type="Proteomes" id="UP000215788">
    <property type="component" value="Unassembled WGS sequence"/>
</dbReference>
<reference evidence="1 2" key="1">
    <citation type="submission" date="2017-08" db="EMBL/GenBank/DDBJ databases">
        <title>Genomic and metabolic characterisation of spoilage-associated Pseudomonas species.</title>
        <authorList>
            <person name="Stanborough T."/>
            <person name="Fegan N."/>
            <person name="Powell S.M."/>
            <person name="Singh T."/>
            <person name="Tamplin M.L."/>
            <person name="Chandry P.S."/>
        </authorList>
    </citation>
    <scope>NUCLEOTIDE SEQUENCE [LARGE SCALE GENOMIC DNA]</scope>
    <source>
        <strain evidence="1 2">L1802</strain>
    </source>
</reference>
<comment type="caution">
    <text evidence="1">The sequence shown here is derived from an EMBL/GenBank/DDBJ whole genome shotgun (WGS) entry which is preliminary data.</text>
</comment>